<protein>
    <submittedName>
        <fullName evidence="2">Uncharacterized protein</fullName>
    </submittedName>
</protein>
<feature type="non-terminal residue" evidence="2">
    <location>
        <position position="1"/>
    </location>
</feature>
<dbReference type="EMBL" id="BTRK01000004">
    <property type="protein sequence ID" value="GMR50201.1"/>
    <property type="molecule type" value="Genomic_DNA"/>
</dbReference>
<keyword evidence="1" id="KW-0812">Transmembrane</keyword>
<dbReference type="AlphaFoldDB" id="A0AAN5CT68"/>
<name>A0AAN5CT68_9BILA</name>
<proteinExistence type="predicted"/>
<sequence>QHNINWNKVRKLNPNHEIHFFFDYHIIFMQPAVHLIVLNIMRNLQRVVKRLFFRAKWRRNRNLILLFEIVHGLIFKR</sequence>
<dbReference type="Proteomes" id="UP001328107">
    <property type="component" value="Unassembled WGS sequence"/>
</dbReference>
<comment type="caution">
    <text evidence="2">The sequence shown here is derived from an EMBL/GenBank/DDBJ whole genome shotgun (WGS) entry which is preliminary data.</text>
</comment>
<evidence type="ECO:0000313" key="2">
    <source>
        <dbReference type="EMBL" id="GMR50201.1"/>
    </source>
</evidence>
<accession>A0AAN5CT68</accession>
<keyword evidence="1" id="KW-1133">Transmembrane helix</keyword>
<evidence type="ECO:0000256" key="1">
    <source>
        <dbReference type="SAM" id="Phobius"/>
    </source>
</evidence>
<reference evidence="3" key="1">
    <citation type="submission" date="2022-10" db="EMBL/GenBank/DDBJ databases">
        <title>Genome assembly of Pristionchus species.</title>
        <authorList>
            <person name="Yoshida K."/>
            <person name="Sommer R.J."/>
        </authorList>
    </citation>
    <scope>NUCLEOTIDE SEQUENCE [LARGE SCALE GENOMIC DNA]</scope>
    <source>
        <strain evidence="3">RS5460</strain>
    </source>
</reference>
<keyword evidence="1" id="KW-0472">Membrane</keyword>
<keyword evidence="3" id="KW-1185">Reference proteome</keyword>
<gene>
    <name evidence="2" type="ORF">PMAYCL1PPCAC_20396</name>
</gene>
<feature type="transmembrane region" description="Helical" evidence="1">
    <location>
        <begin position="20"/>
        <end position="41"/>
    </location>
</feature>
<evidence type="ECO:0000313" key="3">
    <source>
        <dbReference type="Proteomes" id="UP001328107"/>
    </source>
</evidence>
<organism evidence="2 3">
    <name type="scientific">Pristionchus mayeri</name>
    <dbReference type="NCBI Taxonomy" id="1317129"/>
    <lineage>
        <taxon>Eukaryota</taxon>
        <taxon>Metazoa</taxon>
        <taxon>Ecdysozoa</taxon>
        <taxon>Nematoda</taxon>
        <taxon>Chromadorea</taxon>
        <taxon>Rhabditida</taxon>
        <taxon>Rhabditina</taxon>
        <taxon>Diplogasteromorpha</taxon>
        <taxon>Diplogasteroidea</taxon>
        <taxon>Neodiplogasteridae</taxon>
        <taxon>Pristionchus</taxon>
    </lineage>
</organism>